<evidence type="ECO:0000313" key="2">
    <source>
        <dbReference type="Proteomes" id="UP000482578"/>
    </source>
</evidence>
<dbReference type="InterPro" id="IPR010877">
    <property type="entry name" value="Phage_Mu_Gp46"/>
</dbReference>
<comment type="caution">
    <text evidence="1">The sequence shown here is derived from an EMBL/GenBank/DDBJ whole genome shotgun (WGS) entry which is preliminary data.</text>
</comment>
<organism evidence="1 2">
    <name type="scientific">Crenobacter caeni</name>
    <dbReference type="NCBI Taxonomy" id="2705474"/>
    <lineage>
        <taxon>Bacteria</taxon>
        <taxon>Pseudomonadati</taxon>
        <taxon>Pseudomonadota</taxon>
        <taxon>Betaproteobacteria</taxon>
        <taxon>Neisseriales</taxon>
        <taxon>Neisseriaceae</taxon>
        <taxon>Crenobacter</taxon>
    </lineage>
</organism>
<protein>
    <recommendedName>
        <fullName evidence="3">Phage GP46 family protein</fullName>
    </recommendedName>
</protein>
<proteinExistence type="predicted"/>
<dbReference type="EMBL" id="JAAGAA010000002">
    <property type="protein sequence ID" value="NDV11682.1"/>
    <property type="molecule type" value="Genomic_DNA"/>
</dbReference>
<dbReference type="RefSeq" id="WP_163314951.1">
    <property type="nucleotide sequence ID" value="NZ_JAAGAA010000002.1"/>
</dbReference>
<evidence type="ECO:0000313" key="1">
    <source>
        <dbReference type="EMBL" id="NDV11682.1"/>
    </source>
</evidence>
<gene>
    <name evidence="1" type="ORF">GZH52_02570</name>
</gene>
<dbReference type="AlphaFoldDB" id="A0A6B2KN74"/>
<sequence>MITIVTTLAGQPLAASDPYARALAISLFTWRRAQDSDPVDGADRRGWWADGIEPALPAGIGSRLWLLARRKLDRQAMRDAEDYTREALQWWLDQRVASALDIDVFRVGDEAIVIAIAITLHDGRRLTAEIQDLWSLINV</sequence>
<name>A0A6B2KN74_9NEIS</name>
<accession>A0A6B2KN74</accession>
<reference evidence="1 2" key="1">
    <citation type="submission" date="2020-02" db="EMBL/GenBank/DDBJ databases">
        <authorList>
            <person name="Yang Z."/>
        </authorList>
    </citation>
    <scope>NUCLEOTIDE SEQUENCE [LARGE SCALE GENOMIC DNA]</scope>
    <source>
        <strain evidence="1 2">HX-7-9</strain>
    </source>
</reference>
<keyword evidence="2" id="KW-1185">Reference proteome</keyword>
<dbReference type="Pfam" id="PF07409">
    <property type="entry name" value="GP46"/>
    <property type="match status" value="1"/>
</dbReference>
<evidence type="ECO:0008006" key="3">
    <source>
        <dbReference type="Google" id="ProtNLM"/>
    </source>
</evidence>
<dbReference type="Proteomes" id="UP000482578">
    <property type="component" value="Unassembled WGS sequence"/>
</dbReference>